<evidence type="ECO:0000313" key="2">
    <source>
        <dbReference type="EMBL" id="GGX56201.1"/>
    </source>
</evidence>
<reference evidence="2" key="1">
    <citation type="journal article" date="2014" name="Int. J. Syst. Evol. Microbiol.">
        <title>Complete genome sequence of Corynebacterium casei LMG S-19264T (=DSM 44701T), isolated from a smear-ripened cheese.</title>
        <authorList>
            <consortium name="US DOE Joint Genome Institute (JGI-PGF)"/>
            <person name="Walter F."/>
            <person name="Albersmeier A."/>
            <person name="Kalinowski J."/>
            <person name="Ruckert C."/>
        </authorList>
    </citation>
    <scope>NUCLEOTIDE SEQUENCE</scope>
    <source>
        <strain evidence="2">JCM 4956</strain>
    </source>
</reference>
<evidence type="ECO:0000313" key="3">
    <source>
        <dbReference type="Proteomes" id="UP000645555"/>
    </source>
</evidence>
<comment type="caution">
    <text evidence="2">The sequence shown here is derived from an EMBL/GenBank/DDBJ whole genome shotgun (WGS) entry which is preliminary data.</text>
</comment>
<sequence length="128" mass="13642">MLLPPGPRVAGTWSAKWFRPAGELGGSRDAAVAVSNDSGLMAIVVMRELREELSEDSGQGDAASRIKAVHAAPTDSGPHALPGEQTFCGRPTDDMERMDYEPSGPQEWVPPDMESWACSECATAIRSA</sequence>
<dbReference type="EMBL" id="BMWD01000007">
    <property type="protein sequence ID" value="GGX56201.1"/>
    <property type="molecule type" value="Genomic_DNA"/>
</dbReference>
<feature type="region of interest" description="Disordered" evidence="1">
    <location>
        <begin position="53"/>
        <end position="112"/>
    </location>
</feature>
<name>A0A918KC70_9ACTN</name>
<evidence type="ECO:0000256" key="1">
    <source>
        <dbReference type="SAM" id="MobiDB-lite"/>
    </source>
</evidence>
<reference evidence="2" key="2">
    <citation type="submission" date="2020-09" db="EMBL/GenBank/DDBJ databases">
        <authorList>
            <person name="Sun Q."/>
            <person name="Ohkuma M."/>
        </authorList>
    </citation>
    <scope>NUCLEOTIDE SEQUENCE</scope>
    <source>
        <strain evidence="2">JCM 4956</strain>
    </source>
</reference>
<accession>A0A918KC70</accession>
<organism evidence="2 3">
    <name type="scientific">Streptomyces fructofermentans</name>
    <dbReference type="NCBI Taxonomy" id="152141"/>
    <lineage>
        <taxon>Bacteria</taxon>
        <taxon>Bacillati</taxon>
        <taxon>Actinomycetota</taxon>
        <taxon>Actinomycetes</taxon>
        <taxon>Kitasatosporales</taxon>
        <taxon>Streptomycetaceae</taxon>
        <taxon>Streptomyces</taxon>
    </lineage>
</organism>
<proteinExistence type="predicted"/>
<protein>
    <submittedName>
        <fullName evidence="2">Uncharacterized protein</fullName>
    </submittedName>
</protein>
<feature type="compositionally biased region" description="Basic and acidic residues" evidence="1">
    <location>
        <begin position="91"/>
        <end position="100"/>
    </location>
</feature>
<gene>
    <name evidence="2" type="ORF">GCM10010515_24450</name>
</gene>
<dbReference type="Proteomes" id="UP000645555">
    <property type="component" value="Unassembled WGS sequence"/>
</dbReference>
<keyword evidence="3" id="KW-1185">Reference proteome</keyword>
<dbReference type="AlphaFoldDB" id="A0A918KC70"/>